<dbReference type="GeneID" id="20239003"/>
<sequence length="118" mass="13971">MATKVLPSDRILYSSFFVITLAIDSYKFHRAKLITPEIVQPAVRIDFPFKPEVKHKFNRCQHFISRRIFKPPQAVGDVKRPRILPNSVTNIRGFKIVDTDFENRTSAEERETYIYDWR</sequence>
<dbReference type="EMBL" id="KB202014">
    <property type="protein sequence ID" value="ESO92900.1"/>
    <property type="molecule type" value="Genomic_DNA"/>
</dbReference>
<proteinExistence type="predicted"/>
<dbReference type="AlphaFoldDB" id="V4ACU0"/>
<name>V4ACU0_LOTGI</name>
<dbReference type="Proteomes" id="UP000030746">
    <property type="component" value="Unassembled WGS sequence"/>
</dbReference>
<evidence type="ECO:0000313" key="1">
    <source>
        <dbReference type="EMBL" id="ESO92900.1"/>
    </source>
</evidence>
<evidence type="ECO:0000313" key="2">
    <source>
        <dbReference type="Proteomes" id="UP000030746"/>
    </source>
</evidence>
<reference evidence="1 2" key="1">
    <citation type="journal article" date="2013" name="Nature">
        <title>Insights into bilaterian evolution from three spiralian genomes.</title>
        <authorList>
            <person name="Simakov O."/>
            <person name="Marletaz F."/>
            <person name="Cho S.J."/>
            <person name="Edsinger-Gonzales E."/>
            <person name="Havlak P."/>
            <person name="Hellsten U."/>
            <person name="Kuo D.H."/>
            <person name="Larsson T."/>
            <person name="Lv J."/>
            <person name="Arendt D."/>
            <person name="Savage R."/>
            <person name="Osoegawa K."/>
            <person name="de Jong P."/>
            <person name="Grimwood J."/>
            <person name="Chapman J.A."/>
            <person name="Shapiro H."/>
            <person name="Aerts A."/>
            <person name="Otillar R.P."/>
            <person name="Terry A.Y."/>
            <person name="Boore J.L."/>
            <person name="Grigoriev I.V."/>
            <person name="Lindberg D.R."/>
            <person name="Seaver E.C."/>
            <person name="Weisblat D.A."/>
            <person name="Putnam N.H."/>
            <person name="Rokhsar D.S."/>
        </authorList>
    </citation>
    <scope>NUCLEOTIDE SEQUENCE [LARGE SCALE GENOMIC DNA]</scope>
</reference>
<organism evidence="1 2">
    <name type="scientific">Lottia gigantea</name>
    <name type="common">Giant owl limpet</name>
    <dbReference type="NCBI Taxonomy" id="225164"/>
    <lineage>
        <taxon>Eukaryota</taxon>
        <taxon>Metazoa</taxon>
        <taxon>Spiralia</taxon>
        <taxon>Lophotrochozoa</taxon>
        <taxon>Mollusca</taxon>
        <taxon>Gastropoda</taxon>
        <taxon>Patellogastropoda</taxon>
        <taxon>Lottioidea</taxon>
        <taxon>Lottiidae</taxon>
        <taxon>Lottia</taxon>
    </lineage>
</organism>
<dbReference type="HOGENOM" id="CLU_2075816_0_0_1"/>
<protein>
    <submittedName>
        <fullName evidence="1">Uncharacterized protein</fullName>
    </submittedName>
</protein>
<dbReference type="CTD" id="20239003"/>
<dbReference type="RefSeq" id="XP_009056584.1">
    <property type="nucleotide sequence ID" value="XM_009058336.1"/>
</dbReference>
<dbReference type="KEGG" id="lgi:LOTGIDRAFT_162379"/>
<accession>V4ACU0</accession>
<keyword evidence="2" id="KW-1185">Reference proteome</keyword>
<gene>
    <name evidence="1" type="ORF">LOTGIDRAFT_162379</name>
</gene>